<dbReference type="EMBL" id="CP037864">
    <property type="protein sequence ID" value="QBM25701.1"/>
    <property type="molecule type" value="Genomic_DNA"/>
</dbReference>
<protein>
    <submittedName>
        <fullName evidence="1">Uncharacterized protein</fullName>
    </submittedName>
</protein>
<name>A0A4P6WX28_9ENTR</name>
<dbReference type="Proteomes" id="UP000293850">
    <property type="component" value="Chromosome"/>
</dbReference>
<dbReference type="AlphaFoldDB" id="A0A4P6WX28"/>
<dbReference type="KEGG" id="cars:E1B03_25995"/>
<accession>A0A4P6WX28</accession>
<keyword evidence="2" id="KW-1185">Reference proteome</keyword>
<evidence type="ECO:0000313" key="2">
    <source>
        <dbReference type="Proteomes" id="UP000293850"/>
    </source>
</evidence>
<sequence length="63" mass="7274">MEGFIRDLSVCCLTGFIQTQVFQRDNGKIFICIKMRQRSHFTVRGRKTKNPAGARFFSALCGW</sequence>
<organism evidence="1 2">
    <name type="scientific">Citrobacter arsenatis</name>
    <dbReference type="NCBI Taxonomy" id="2546350"/>
    <lineage>
        <taxon>Bacteria</taxon>
        <taxon>Pseudomonadati</taxon>
        <taxon>Pseudomonadota</taxon>
        <taxon>Gammaproteobacteria</taxon>
        <taxon>Enterobacterales</taxon>
        <taxon>Enterobacteriaceae</taxon>
        <taxon>Citrobacter</taxon>
    </lineage>
</organism>
<proteinExistence type="predicted"/>
<reference evidence="1 2" key="1">
    <citation type="submission" date="2019-03" db="EMBL/GenBank/DDBJ databases">
        <title>Complete genome sequence of an arsenate-respiring bacteria, Citrobacter sp. LY-1.</title>
        <authorList>
            <person name="Wang H."/>
            <person name="Liu Y."/>
            <person name="Li Q."/>
            <person name="Huang J."/>
        </authorList>
    </citation>
    <scope>NUCLEOTIDE SEQUENCE [LARGE SCALE GENOMIC DNA]</scope>
    <source>
        <strain evidence="1 2">LY-1</strain>
    </source>
</reference>
<evidence type="ECO:0000313" key="1">
    <source>
        <dbReference type="EMBL" id="QBM25701.1"/>
    </source>
</evidence>
<gene>
    <name evidence="1" type="ORF">E1B03_25995</name>
</gene>